<evidence type="ECO:0000256" key="1">
    <source>
        <dbReference type="SAM" id="MobiDB-lite"/>
    </source>
</evidence>
<gene>
    <name evidence="3" type="ORF">CHR55_16415</name>
</gene>
<keyword evidence="2" id="KW-0812">Transmembrane</keyword>
<dbReference type="EMBL" id="NOVD01000010">
    <property type="protein sequence ID" value="PCK26185.1"/>
    <property type="molecule type" value="Genomic_DNA"/>
</dbReference>
<proteinExistence type="predicted"/>
<dbReference type="Proteomes" id="UP000230886">
    <property type="component" value="Unassembled WGS sequence"/>
</dbReference>
<name>A0A1X0M4B1_RHOSG</name>
<evidence type="ECO:0000313" key="4">
    <source>
        <dbReference type="Proteomes" id="UP000230886"/>
    </source>
</evidence>
<sequence>MEDPVRESLGVVFENQSISTALVDADTPLLGSIDEFRHPWGADGTVPSPQASARALASAAEVATGRALRSNLCPTVVGVMCERADVRELVSDSLSSSPFENIELVNGLDARLAYLRTVDALIGVSPILAFWPDGSETVIAAVDPRAGVVDSAHRYDTAELLADSSTFAATLDLLVAERDPVPKMLVAMLVKEDSRQPSAEAAELAGLGFLFLGERTQLAIGAALVAADRGSEVRSGGGMAVRPVNRVRWAAAIVLPLLLMLTGLLIALSPDGSRAVSTDSPNIGAESATSTSGPPPGAALQIPTLAPCDPVVPAVPAVLRRSDPEVAPLQTDEPTAEECTPLRVG</sequence>
<feature type="compositionally biased region" description="Polar residues" evidence="1">
    <location>
        <begin position="276"/>
        <end position="292"/>
    </location>
</feature>
<accession>A0A1X0M4B1</accession>
<evidence type="ECO:0000256" key="2">
    <source>
        <dbReference type="SAM" id="Phobius"/>
    </source>
</evidence>
<feature type="transmembrane region" description="Helical" evidence="2">
    <location>
        <begin position="249"/>
        <end position="268"/>
    </location>
</feature>
<dbReference type="AlphaFoldDB" id="A0A1X0M4B1"/>
<keyword evidence="2" id="KW-1133">Transmembrane helix</keyword>
<accession>A0A2A5J9F3</accession>
<reference evidence="3 4" key="1">
    <citation type="submission" date="2017-07" db="EMBL/GenBank/DDBJ databases">
        <title>Draft sequence of Rhodococcus enclensis 23b-28.</title>
        <authorList>
            <person name="Besaury L."/>
            <person name="Sancelme M."/>
            <person name="Amato P."/>
            <person name="Lallement A."/>
            <person name="Delort A.-M."/>
        </authorList>
    </citation>
    <scope>NUCLEOTIDE SEQUENCE [LARGE SCALE GENOMIC DNA]</scope>
    <source>
        <strain evidence="3 4">23b-28</strain>
    </source>
</reference>
<feature type="region of interest" description="Disordered" evidence="1">
    <location>
        <begin position="323"/>
        <end position="345"/>
    </location>
</feature>
<feature type="region of interest" description="Disordered" evidence="1">
    <location>
        <begin position="276"/>
        <end position="304"/>
    </location>
</feature>
<protein>
    <submittedName>
        <fullName evidence="3">Uncharacterized protein</fullName>
    </submittedName>
</protein>
<comment type="caution">
    <text evidence="3">The sequence shown here is derived from an EMBL/GenBank/DDBJ whole genome shotgun (WGS) entry which is preliminary data.</text>
</comment>
<organism evidence="3 4">
    <name type="scientific">Rhodococcus qingshengii</name>
    <dbReference type="NCBI Taxonomy" id="334542"/>
    <lineage>
        <taxon>Bacteria</taxon>
        <taxon>Bacillati</taxon>
        <taxon>Actinomycetota</taxon>
        <taxon>Actinomycetes</taxon>
        <taxon>Mycobacteriales</taxon>
        <taxon>Nocardiaceae</taxon>
        <taxon>Rhodococcus</taxon>
        <taxon>Rhodococcus erythropolis group</taxon>
    </lineage>
</organism>
<evidence type="ECO:0000313" key="3">
    <source>
        <dbReference type="EMBL" id="PCK26185.1"/>
    </source>
</evidence>
<keyword evidence="2" id="KW-0472">Membrane</keyword>